<dbReference type="SUPFAM" id="SSF51261">
    <property type="entry name" value="Duplicated hybrid motif"/>
    <property type="match status" value="1"/>
</dbReference>
<keyword evidence="1" id="KW-0732">Signal</keyword>
<dbReference type="InterPro" id="IPR011055">
    <property type="entry name" value="Dup_hybrid_motif"/>
</dbReference>
<keyword evidence="4" id="KW-1185">Reference proteome</keyword>
<dbReference type="InterPro" id="IPR050570">
    <property type="entry name" value="Cell_wall_metabolism_enzyme"/>
</dbReference>
<proteinExistence type="predicted"/>
<dbReference type="PANTHER" id="PTHR21666:SF289">
    <property type="entry name" value="L-ALA--D-GLU ENDOPEPTIDASE"/>
    <property type="match status" value="1"/>
</dbReference>
<name>A0ABT0HTM2_9BACT</name>
<comment type="caution">
    <text evidence="3">The sequence shown here is derived from an EMBL/GenBank/DDBJ whole genome shotgun (WGS) entry which is preliminary data.</text>
</comment>
<dbReference type="InterPro" id="IPR016047">
    <property type="entry name" value="M23ase_b-sheet_dom"/>
</dbReference>
<sequence>MSINSVHAQVLFAAPALPLDTSTTRQGRASFRVSCFESTINFQHEGSPERLLINPDIDSLLACFTDSIFKGFNAVKHSVGNPTHQLQFIPAIPPLRLVSWREYRVTSKFGWRTHPIGGNTSHHNGLDIAQPSGTPVYATAFGVVKWVKREMDGLGLAVCVEHPTGYESIYGHLSTHAVRERDVVQRGALVGQVGSTGRSTGPHLHYAILFQGKPVDPERYCFLWIKLARAELTQIQQHRSDGQGFIPKSTKGTIKRD</sequence>
<dbReference type="Gene3D" id="2.70.70.10">
    <property type="entry name" value="Glucose Permease (Domain IIA)"/>
    <property type="match status" value="1"/>
</dbReference>
<protein>
    <submittedName>
        <fullName evidence="3">M23 family metallopeptidase</fullName>
    </submittedName>
</protein>
<gene>
    <name evidence="3" type="ORF">M0L20_26980</name>
</gene>
<feature type="domain" description="M23ase beta-sheet core" evidence="2">
    <location>
        <begin position="122"/>
        <end position="217"/>
    </location>
</feature>
<dbReference type="EMBL" id="JALPRF010000009">
    <property type="protein sequence ID" value="MCK8495539.1"/>
    <property type="molecule type" value="Genomic_DNA"/>
</dbReference>
<dbReference type="Pfam" id="PF01551">
    <property type="entry name" value="Peptidase_M23"/>
    <property type="match status" value="1"/>
</dbReference>
<dbReference type="Proteomes" id="UP001202180">
    <property type="component" value="Unassembled WGS sequence"/>
</dbReference>
<evidence type="ECO:0000313" key="4">
    <source>
        <dbReference type="Proteomes" id="UP001202180"/>
    </source>
</evidence>
<accession>A0ABT0HTM2</accession>
<dbReference type="RefSeq" id="WP_232563726.1">
    <property type="nucleotide sequence ID" value="NZ_JALPRF010000009.1"/>
</dbReference>
<dbReference type="CDD" id="cd12797">
    <property type="entry name" value="M23_peptidase"/>
    <property type="match status" value="1"/>
</dbReference>
<evidence type="ECO:0000256" key="1">
    <source>
        <dbReference type="ARBA" id="ARBA00022729"/>
    </source>
</evidence>
<evidence type="ECO:0000259" key="2">
    <source>
        <dbReference type="Pfam" id="PF01551"/>
    </source>
</evidence>
<dbReference type="PANTHER" id="PTHR21666">
    <property type="entry name" value="PEPTIDASE-RELATED"/>
    <property type="match status" value="1"/>
</dbReference>
<organism evidence="3 4">
    <name type="scientific">Spirosoma liriopis</name>
    <dbReference type="NCBI Taxonomy" id="2937440"/>
    <lineage>
        <taxon>Bacteria</taxon>
        <taxon>Pseudomonadati</taxon>
        <taxon>Bacteroidota</taxon>
        <taxon>Cytophagia</taxon>
        <taxon>Cytophagales</taxon>
        <taxon>Cytophagaceae</taxon>
        <taxon>Spirosoma</taxon>
    </lineage>
</organism>
<evidence type="ECO:0000313" key="3">
    <source>
        <dbReference type="EMBL" id="MCK8495539.1"/>
    </source>
</evidence>
<reference evidence="3 4" key="1">
    <citation type="submission" date="2022-04" db="EMBL/GenBank/DDBJ databases">
        <title>Spirosoma sp. strain RP8 genome sequencing and assembly.</title>
        <authorList>
            <person name="Jung Y."/>
        </authorList>
    </citation>
    <scope>NUCLEOTIDE SEQUENCE [LARGE SCALE GENOMIC DNA]</scope>
    <source>
        <strain evidence="3 4">RP8</strain>
    </source>
</reference>